<keyword evidence="1 3" id="KW-0808">Transferase</keyword>
<dbReference type="EMBL" id="CP014518">
    <property type="protein sequence ID" value="AMM30899.1"/>
    <property type="molecule type" value="Genomic_DNA"/>
</dbReference>
<evidence type="ECO:0000256" key="1">
    <source>
        <dbReference type="ARBA" id="ARBA00022679"/>
    </source>
</evidence>
<dbReference type="OrthoDB" id="9765330at2"/>
<dbReference type="SUPFAM" id="SSF53756">
    <property type="entry name" value="UDP-Glycosyltransferase/glycogen phosphorylase"/>
    <property type="match status" value="1"/>
</dbReference>
<dbReference type="PATRIC" id="fig|37927.3.peg.204"/>
<evidence type="ECO:0000313" key="3">
    <source>
        <dbReference type="EMBL" id="AMM30899.1"/>
    </source>
</evidence>
<dbReference type="PANTHER" id="PTHR12526">
    <property type="entry name" value="GLYCOSYLTRANSFERASE"/>
    <property type="match status" value="1"/>
</dbReference>
<keyword evidence="4" id="KW-1185">Reference proteome</keyword>
<dbReference type="RefSeq" id="WP_066494420.1">
    <property type="nucleotide sequence ID" value="NZ_BJMO01000007.1"/>
</dbReference>
<evidence type="ECO:0000259" key="2">
    <source>
        <dbReference type="Pfam" id="PF00534"/>
    </source>
</evidence>
<dbReference type="GO" id="GO:0016757">
    <property type="term" value="F:glycosyltransferase activity"/>
    <property type="evidence" value="ECO:0007669"/>
    <property type="project" value="InterPro"/>
</dbReference>
<dbReference type="Gene3D" id="3.40.50.2000">
    <property type="entry name" value="Glycogen Phosphorylase B"/>
    <property type="match status" value="1"/>
</dbReference>
<dbReference type="KEGG" id="satk:SA2016_0198"/>
<dbReference type="STRING" id="37927.SA2016_0198"/>
<dbReference type="InterPro" id="IPR001296">
    <property type="entry name" value="Glyco_trans_1"/>
</dbReference>
<evidence type="ECO:0000313" key="4">
    <source>
        <dbReference type="Proteomes" id="UP000070134"/>
    </source>
</evidence>
<organism evidence="3 4">
    <name type="scientific">Sinomonas atrocyanea</name>
    <dbReference type="NCBI Taxonomy" id="37927"/>
    <lineage>
        <taxon>Bacteria</taxon>
        <taxon>Bacillati</taxon>
        <taxon>Actinomycetota</taxon>
        <taxon>Actinomycetes</taxon>
        <taxon>Micrococcales</taxon>
        <taxon>Micrococcaceae</taxon>
        <taxon>Sinomonas</taxon>
    </lineage>
</organism>
<feature type="domain" description="Glycosyl transferase family 1" evidence="2">
    <location>
        <begin position="184"/>
        <end position="304"/>
    </location>
</feature>
<sequence length="381" mass="38813">MERTGVPAAASVPAQVRLVVPDGLGYTSGGTVYNTRLAEALRMLGAAVEVVGVPGAWPVGSAEDRRRLAAALLPGGEPAHVLVDGLLALGAPDEVASAVAAMRGGGGRFGILVHLLLADAAGLSADEAERLAALERRALAAADVAMVPSGFSARRLTARYGMVPEVVRPGVAGGPPARGSLPDGRAPHVLCLAALLPGKGQLRLLRALAALRDRPWTLTLAGYDAADPAYARAVREAAADLGIADRVRVPGELREGALEAEWSATDLTVLVSDPETYGLAVVESLARGVPAIVTSRTGAVEALGLSLEGGLGTAGAAVESPRETGRGAEDPLVRELAGWLDDASVRARWRAAALAARPLLPGWESTGRAVLRALSLASAGS</sequence>
<protein>
    <submittedName>
        <fullName evidence="3">Glycosyl transferase family 1</fullName>
    </submittedName>
</protein>
<name>A0A126ZUR5_9MICC</name>
<reference evidence="3 4" key="1">
    <citation type="submission" date="2016-02" db="EMBL/GenBank/DDBJ databases">
        <title>Complete genome of Sinomonas atrocyanea KCTC 3377.</title>
        <authorList>
            <person name="Kim K.M."/>
        </authorList>
    </citation>
    <scope>NUCLEOTIDE SEQUENCE [LARGE SCALE GENOMIC DNA]</scope>
    <source>
        <strain evidence="3 4">KCTC 3377</strain>
    </source>
</reference>
<proteinExistence type="predicted"/>
<gene>
    <name evidence="3" type="ORF">SA2016_0198</name>
</gene>
<dbReference type="AlphaFoldDB" id="A0A126ZUR5"/>
<accession>A0A126ZUR5</accession>
<dbReference type="Pfam" id="PF00534">
    <property type="entry name" value="Glycos_transf_1"/>
    <property type="match status" value="1"/>
</dbReference>
<dbReference type="Proteomes" id="UP000070134">
    <property type="component" value="Chromosome"/>
</dbReference>